<evidence type="ECO:0000313" key="3">
    <source>
        <dbReference type="EMBL" id="ACR36843.1"/>
    </source>
</evidence>
<evidence type="ECO:0000256" key="2">
    <source>
        <dbReference type="SAM" id="Phobius"/>
    </source>
</evidence>
<reference evidence="3" key="1">
    <citation type="journal article" date="2009" name="PLoS Genet.">
        <title>Sequencing, mapping, and analysis of 27,455 maize full-length cDNAs.</title>
        <authorList>
            <person name="Soderlund C."/>
            <person name="Descour A."/>
            <person name="Kudrna D."/>
            <person name="Bomhoff M."/>
            <person name="Boyd L."/>
            <person name="Currie J."/>
            <person name="Angelova A."/>
            <person name="Collura K."/>
            <person name="Wissotski M."/>
            <person name="Ashley E."/>
            <person name="Morrow D."/>
            <person name="Fernandes J."/>
            <person name="Walbot V."/>
            <person name="Yu Y."/>
        </authorList>
    </citation>
    <scope>NUCLEOTIDE SEQUENCE</scope>
    <source>
        <strain evidence="3">B73</strain>
    </source>
</reference>
<keyword evidence="2" id="KW-0812">Transmembrane</keyword>
<organism evidence="3">
    <name type="scientific">Zea mays</name>
    <name type="common">Maize</name>
    <dbReference type="NCBI Taxonomy" id="4577"/>
    <lineage>
        <taxon>Eukaryota</taxon>
        <taxon>Viridiplantae</taxon>
        <taxon>Streptophyta</taxon>
        <taxon>Embryophyta</taxon>
        <taxon>Tracheophyta</taxon>
        <taxon>Spermatophyta</taxon>
        <taxon>Magnoliopsida</taxon>
        <taxon>Liliopsida</taxon>
        <taxon>Poales</taxon>
        <taxon>Poaceae</taxon>
        <taxon>PACMAD clade</taxon>
        <taxon>Panicoideae</taxon>
        <taxon>Andropogonodae</taxon>
        <taxon>Andropogoneae</taxon>
        <taxon>Tripsacinae</taxon>
        <taxon>Zea</taxon>
    </lineage>
</organism>
<feature type="compositionally biased region" description="Basic and acidic residues" evidence="1">
    <location>
        <begin position="1"/>
        <end position="27"/>
    </location>
</feature>
<sequence>MADKLHRADEDLRRRRDPVPAPGERRRQAAPALTHHHADEGVRSFHRRRHVVVTLLPIHRHHHHPFLRLAAMRTLPLALVLTTTRRLLVHFVFAATLLFFHDGVLIINAAGPTDRQRDIQIHAGRSQQTAGRAAAARGLFFDGALLVMTIVPLPLATEPAEQRQARHAARFLLRNNDSTAGCLSLLAEG</sequence>
<keyword evidence="2" id="KW-1133">Transmembrane helix</keyword>
<evidence type="ECO:0000256" key="1">
    <source>
        <dbReference type="SAM" id="MobiDB-lite"/>
    </source>
</evidence>
<dbReference type="KEGG" id="zma:100501880"/>
<accession>C4J6P3</accession>
<reference evidence="3" key="2">
    <citation type="submission" date="2012-06" db="EMBL/GenBank/DDBJ databases">
        <authorList>
            <person name="Yu Y."/>
            <person name="Currie J."/>
            <person name="Lomeli R."/>
            <person name="Angelova A."/>
            <person name="Collura K."/>
            <person name="Wissotski M."/>
            <person name="Campos D."/>
            <person name="Kudrna D."/>
            <person name="Golser W."/>
            <person name="Ashely E."/>
            <person name="Descour A."/>
            <person name="Fernandes J."/>
            <person name="Soderlund C."/>
            <person name="Walbot V."/>
        </authorList>
    </citation>
    <scope>NUCLEOTIDE SEQUENCE</scope>
    <source>
        <strain evidence="3">B73</strain>
    </source>
</reference>
<dbReference type="EMBL" id="BT086490">
    <property type="protein sequence ID" value="ACR36843.1"/>
    <property type="molecule type" value="mRNA"/>
</dbReference>
<feature type="transmembrane region" description="Helical" evidence="2">
    <location>
        <begin position="87"/>
        <end position="107"/>
    </location>
</feature>
<proteinExistence type="evidence at transcript level"/>
<dbReference type="AlphaFoldDB" id="C4J6P3"/>
<name>C4J6P3_MAIZE</name>
<protein>
    <submittedName>
        <fullName evidence="3">Uncharacterized protein</fullName>
    </submittedName>
</protein>
<keyword evidence="2" id="KW-0472">Membrane</keyword>
<feature type="region of interest" description="Disordered" evidence="1">
    <location>
        <begin position="1"/>
        <end position="40"/>
    </location>
</feature>